<gene>
    <name evidence="1" type="ORF">Patl1_29469</name>
</gene>
<accession>A0ACC1AA97</accession>
<comment type="caution">
    <text evidence="1">The sequence shown here is derived from an EMBL/GenBank/DDBJ whole genome shotgun (WGS) entry which is preliminary data.</text>
</comment>
<reference evidence="2" key="1">
    <citation type="journal article" date="2023" name="G3 (Bethesda)">
        <title>Genome assembly and association tests identify interacting loci associated with vigor, precocity, and sex in interspecific pistachio rootstocks.</title>
        <authorList>
            <person name="Palmer W."/>
            <person name="Jacygrad E."/>
            <person name="Sagayaradj S."/>
            <person name="Cavanaugh K."/>
            <person name="Han R."/>
            <person name="Bertier L."/>
            <person name="Beede B."/>
            <person name="Kafkas S."/>
            <person name="Golino D."/>
            <person name="Preece J."/>
            <person name="Michelmore R."/>
        </authorList>
    </citation>
    <scope>NUCLEOTIDE SEQUENCE [LARGE SCALE GENOMIC DNA]</scope>
</reference>
<organism evidence="1 2">
    <name type="scientific">Pistacia atlantica</name>
    <dbReference type="NCBI Taxonomy" id="434234"/>
    <lineage>
        <taxon>Eukaryota</taxon>
        <taxon>Viridiplantae</taxon>
        <taxon>Streptophyta</taxon>
        <taxon>Embryophyta</taxon>
        <taxon>Tracheophyta</taxon>
        <taxon>Spermatophyta</taxon>
        <taxon>Magnoliopsida</taxon>
        <taxon>eudicotyledons</taxon>
        <taxon>Gunneridae</taxon>
        <taxon>Pentapetalae</taxon>
        <taxon>rosids</taxon>
        <taxon>malvids</taxon>
        <taxon>Sapindales</taxon>
        <taxon>Anacardiaceae</taxon>
        <taxon>Pistacia</taxon>
    </lineage>
</organism>
<evidence type="ECO:0000313" key="1">
    <source>
        <dbReference type="EMBL" id="KAJ0083346.1"/>
    </source>
</evidence>
<evidence type="ECO:0000313" key="2">
    <source>
        <dbReference type="Proteomes" id="UP001164250"/>
    </source>
</evidence>
<name>A0ACC1AA97_9ROSI</name>
<sequence>MYSFGVTGYIAISFFCTHSAFKVGVVHVKPSRVSRKPKKRRCVERKPDESGKSDDALEKVDLNDGFVDLKLNHGDLNLNDEVKGKFEECGFENGNMIVDVEIKDGLGVAGKGLVENMGSVKKREGVY</sequence>
<keyword evidence="2" id="KW-1185">Reference proteome</keyword>
<dbReference type="Proteomes" id="UP001164250">
    <property type="component" value="Chromosome 11"/>
</dbReference>
<dbReference type="EMBL" id="CM047907">
    <property type="protein sequence ID" value="KAJ0083346.1"/>
    <property type="molecule type" value="Genomic_DNA"/>
</dbReference>
<protein>
    <submittedName>
        <fullName evidence="1">Uncharacterized protein</fullName>
    </submittedName>
</protein>
<proteinExistence type="predicted"/>